<keyword evidence="2" id="KW-0732">Signal</keyword>
<keyword evidence="4" id="KW-1185">Reference proteome</keyword>
<sequence length="269" mass="27973">MQRTTKISALGATLAIGGMLAFSGQAMADKVTAKYTGMSETDTIRYTVMLPPGGPGATEKSGSTTNGIFNFENARNTDTGTDPSGPIELFNNDQFVSFCIDLEDSIGTGNASWDVVALSAAPDAQAGPMGAEKADAIAKALTYALENSANAGSIDSTKLNDARFLTAAEKQAVQTVIWEIVHEDPDTAGYALDSGTATFTGLRSAAKTFANEILAGYENVDAMKGLVGLTSSSKQDFVAQVVPIPAAAWLFGSALFGMAGIGYRRGRKV</sequence>
<organism evidence="3 4">
    <name type="scientific">Thioflavicoccus mobilis 8321</name>
    <dbReference type="NCBI Taxonomy" id="765912"/>
    <lineage>
        <taxon>Bacteria</taxon>
        <taxon>Pseudomonadati</taxon>
        <taxon>Pseudomonadota</taxon>
        <taxon>Gammaproteobacteria</taxon>
        <taxon>Chromatiales</taxon>
        <taxon>Chromatiaceae</taxon>
        <taxon>Thioflavicoccus</taxon>
    </lineage>
</organism>
<proteinExistence type="predicted"/>
<feature type="signal peptide" evidence="2">
    <location>
        <begin position="1"/>
        <end position="28"/>
    </location>
</feature>
<dbReference type="OrthoDB" id="5567186at2"/>
<dbReference type="RefSeq" id="WP_015281904.1">
    <property type="nucleotide sequence ID" value="NC_019940.1"/>
</dbReference>
<keyword evidence="1" id="KW-0472">Membrane</keyword>
<evidence type="ECO:0000256" key="2">
    <source>
        <dbReference type="SAM" id="SignalP"/>
    </source>
</evidence>
<dbReference type="PATRIC" id="fig|765912.4.peg.3022"/>
<evidence type="ECO:0000256" key="1">
    <source>
        <dbReference type="SAM" id="Phobius"/>
    </source>
</evidence>
<evidence type="ECO:0000313" key="4">
    <source>
        <dbReference type="Proteomes" id="UP000010816"/>
    </source>
</evidence>
<dbReference type="AlphaFoldDB" id="L0H0M6"/>
<dbReference type="EMBL" id="CP003051">
    <property type="protein sequence ID" value="AGA91776.1"/>
    <property type="molecule type" value="Genomic_DNA"/>
</dbReference>
<reference evidence="3 4" key="1">
    <citation type="submission" date="2011-09" db="EMBL/GenBank/DDBJ databases">
        <title>Complete sequence of chromosome of Thioflavicoccus mobilis 8321.</title>
        <authorList>
            <consortium name="US DOE Joint Genome Institute"/>
            <person name="Lucas S."/>
            <person name="Han J."/>
            <person name="Lapidus A."/>
            <person name="Cheng J.-F."/>
            <person name="Goodwin L."/>
            <person name="Pitluck S."/>
            <person name="Peters L."/>
            <person name="Ovchinnikova G."/>
            <person name="Lu M."/>
            <person name="Detter J.C."/>
            <person name="Han C."/>
            <person name="Tapia R."/>
            <person name="Land M."/>
            <person name="Hauser L."/>
            <person name="Kyrpides N."/>
            <person name="Ivanova N."/>
            <person name="Pagani I."/>
            <person name="Vogl K."/>
            <person name="Liu Z."/>
            <person name="Imhoff J."/>
            <person name="Thiel V."/>
            <person name="Frigaard N.-U."/>
            <person name="Bryant D."/>
            <person name="Woyke T."/>
        </authorList>
    </citation>
    <scope>NUCLEOTIDE SEQUENCE [LARGE SCALE GENOMIC DNA]</scope>
    <source>
        <strain evidence="3 4">8321</strain>
    </source>
</reference>
<gene>
    <name evidence="3" type="ORF">Thimo_3091</name>
</gene>
<keyword evidence="1" id="KW-1133">Transmembrane helix</keyword>
<evidence type="ECO:0008006" key="5">
    <source>
        <dbReference type="Google" id="ProtNLM"/>
    </source>
</evidence>
<keyword evidence="1" id="KW-0812">Transmembrane</keyword>
<name>L0H0M6_9GAMM</name>
<evidence type="ECO:0000313" key="3">
    <source>
        <dbReference type="EMBL" id="AGA91776.1"/>
    </source>
</evidence>
<dbReference type="HOGENOM" id="CLU_1124127_0_0_6"/>
<dbReference type="KEGG" id="tmb:Thimo_3091"/>
<feature type="chain" id="PRO_5003943571" description="Secreted protein" evidence="2">
    <location>
        <begin position="29"/>
        <end position="269"/>
    </location>
</feature>
<dbReference type="Proteomes" id="UP000010816">
    <property type="component" value="Chromosome"/>
</dbReference>
<feature type="transmembrane region" description="Helical" evidence="1">
    <location>
        <begin position="242"/>
        <end position="263"/>
    </location>
</feature>
<accession>L0H0M6</accession>
<protein>
    <recommendedName>
        <fullName evidence="5">Secreted protein</fullName>
    </recommendedName>
</protein>